<protein>
    <submittedName>
        <fullName evidence="2">Uncharacterized protein</fullName>
    </submittedName>
</protein>
<dbReference type="EMBL" id="VIFY01000165">
    <property type="protein sequence ID" value="TQB69231.1"/>
    <property type="molecule type" value="Genomic_DNA"/>
</dbReference>
<dbReference type="STRING" id="5098.A0A507QNN3"/>
<comment type="caution">
    <text evidence="2">The sequence shown here is derived from an EMBL/GenBank/DDBJ whole genome shotgun (WGS) entry which is preliminary data.</text>
</comment>
<name>A0A507QNN3_MONPU</name>
<accession>A0A507QNN3</accession>
<proteinExistence type="predicted"/>
<feature type="region of interest" description="Disordered" evidence="1">
    <location>
        <begin position="216"/>
        <end position="253"/>
    </location>
</feature>
<evidence type="ECO:0000313" key="2">
    <source>
        <dbReference type="EMBL" id="TQB69231.1"/>
    </source>
</evidence>
<dbReference type="AlphaFoldDB" id="A0A507QNN3"/>
<feature type="region of interest" description="Disordered" evidence="1">
    <location>
        <begin position="453"/>
        <end position="488"/>
    </location>
</feature>
<evidence type="ECO:0000313" key="3">
    <source>
        <dbReference type="Proteomes" id="UP000319663"/>
    </source>
</evidence>
<dbReference type="Proteomes" id="UP000319663">
    <property type="component" value="Unassembled WGS sequence"/>
</dbReference>
<gene>
    <name evidence="2" type="ORF">MPDQ_002168</name>
</gene>
<keyword evidence="3" id="KW-1185">Reference proteome</keyword>
<reference evidence="2 3" key="1">
    <citation type="submission" date="2019-06" db="EMBL/GenBank/DDBJ databases">
        <title>Wine fermentation using esterase from Monascus purpureus.</title>
        <authorList>
            <person name="Geng C."/>
            <person name="Zhang Y."/>
        </authorList>
    </citation>
    <scope>NUCLEOTIDE SEQUENCE [LARGE SCALE GENOMIC DNA]</scope>
    <source>
        <strain evidence="2">HQ1</strain>
    </source>
</reference>
<evidence type="ECO:0000256" key="1">
    <source>
        <dbReference type="SAM" id="MobiDB-lite"/>
    </source>
</evidence>
<sequence>MELKLSRKSLRKRRSLPFIFGPQKSNIPSEERHRYYDFVDTPGHFRPSSPLIERQQLPPELEADVRYACKLLFLAIERGKPVRDSTQSEIAPAILVTGQDGPTTETTEDGGLLQTNSLTLDEMLGGSSKIEDHDSDVDLDVEQPNEAKKQSPNGAPARGSGVDFTIEDAINVMNNLNLIPSALSSEETSSHRQSAERPLTVTAEPSFDCMSKPRMPSIELNDNEPPVNGPHSTGDASPLCGPTEGEADLDSAQLKSNTSATLSPYRVLSHSQPRPSLSVRRKFSRKLPAWDDARTGFGVGGFSLSPSQPSSPEMDAPLGYDRERPRSAIELGSSGLHQRRGSAVVINPGGIVHVMGTAEKTQRQFDLQRAVMEKMYTGIIGPSSTKMPVGEMPEDLQRRIYLQRTVMEKMTGIVNVDAAGYATLPRASSVRNPSSLGYQPGTSMHQGIAFPQHRSRQPTAGGTFVDSAWSPSVPLGPRGSGKQKHKPGFRARLSAFGLGKRKQNHSHNNSSIMGFDRALAA</sequence>
<organism evidence="2 3">
    <name type="scientific">Monascus purpureus</name>
    <name type="common">Red mold</name>
    <name type="synonym">Monascus anka</name>
    <dbReference type="NCBI Taxonomy" id="5098"/>
    <lineage>
        <taxon>Eukaryota</taxon>
        <taxon>Fungi</taxon>
        <taxon>Dikarya</taxon>
        <taxon>Ascomycota</taxon>
        <taxon>Pezizomycotina</taxon>
        <taxon>Eurotiomycetes</taxon>
        <taxon>Eurotiomycetidae</taxon>
        <taxon>Eurotiales</taxon>
        <taxon>Aspergillaceae</taxon>
        <taxon>Monascus</taxon>
    </lineage>
</organism>